<dbReference type="InterPro" id="IPR001584">
    <property type="entry name" value="Integrase_cat-core"/>
</dbReference>
<dbReference type="Proteomes" id="UP000796761">
    <property type="component" value="Unassembled WGS sequence"/>
</dbReference>
<dbReference type="GO" id="GO:0003964">
    <property type="term" value="F:RNA-directed DNA polymerase activity"/>
    <property type="evidence" value="ECO:0007669"/>
    <property type="project" value="UniProtKB-KW"/>
</dbReference>
<evidence type="ECO:0000256" key="3">
    <source>
        <dbReference type="ARBA" id="ARBA00022722"/>
    </source>
</evidence>
<name>A0A8K1LUK3_9PASS</name>
<evidence type="ECO:0000256" key="5">
    <source>
        <dbReference type="ARBA" id="ARBA00022801"/>
    </source>
</evidence>
<dbReference type="SUPFAM" id="SSF53098">
    <property type="entry name" value="Ribonuclease H-like"/>
    <property type="match status" value="1"/>
</dbReference>
<comment type="caution">
    <text evidence="8">The sequence shown here is derived from an EMBL/GenBank/DDBJ whole genome shotgun (WGS) entry which is preliminary data.</text>
</comment>
<reference evidence="8" key="1">
    <citation type="submission" date="2019-04" db="EMBL/GenBank/DDBJ databases">
        <title>Genome assembly of Zosterops borbonicus 15179.</title>
        <authorList>
            <person name="Leroy T."/>
            <person name="Anselmetti Y."/>
            <person name="Tilak M.-K."/>
            <person name="Nabholz B."/>
        </authorList>
    </citation>
    <scope>NUCLEOTIDE SEQUENCE</scope>
    <source>
        <strain evidence="8">HGM_15179</strain>
        <tissue evidence="8">Muscle</tissue>
    </source>
</reference>
<sequence>MRDRQGQVAVPGIGSSELELQEKERKSQSCVELPKGLLCRGGSGVNFRGLSSCEVWQTDVTHTSQFGRLKYMHVSVNTFSGAVYASAHIGQKAADAQKYLVQAFSMLGIPKVIKIDNGSTYASKAFDKFLQQWGVEDKKGYPIPKNTDVHLITPGNLRPSLEAWIVPQPRKNVWVTMSSALKQDHLRMPMAAVENPLSTCLVATPKRQCDEEKNKHIDSNTGVKNILMG</sequence>
<keyword evidence="5" id="KW-0378">Hydrolase</keyword>
<dbReference type="GO" id="GO:0004519">
    <property type="term" value="F:endonuclease activity"/>
    <property type="evidence" value="ECO:0007669"/>
    <property type="project" value="UniProtKB-KW"/>
</dbReference>
<evidence type="ECO:0000313" key="8">
    <source>
        <dbReference type="EMBL" id="TRZ26506.1"/>
    </source>
</evidence>
<keyword evidence="6" id="KW-0695">RNA-directed DNA polymerase</keyword>
<gene>
    <name evidence="8" type="ORF">HGM15179_000663</name>
</gene>
<dbReference type="PROSITE" id="PS50994">
    <property type="entry name" value="INTEGRASE"/>
    <property type="match status" value="1"/>
</dbReference>
<dbReference type="Gene3D" id="3.30.420.10">
    <property type="entry name" value="Ribonuclease H-like superfamily/Ribonuclease H"/>
    <property type="match status" value="1"/>
</dbReference>
<dbReference type="PANTHER" id="PTHR41694:SF3">
    <property type="entry name" value="RNA-DIRECTED DNA POLYMERASE-RELATED"/>
    <property type="match status" value="1"/>
</dbReference>
<dbReference type="Pfam" id="PF00665">
    <property type="entry name" value="rve"/>
    <property type="match status" value="1"/>
</dbReference>
<dbReference type="GO" id="GO:0015074">
    <property type="term" value="P:DNA integration"/>
    <property type="evidence" value="ECO:0007669"/>
    <property type="project" value="InterPro"/>
</dbReference>
<evidence type="ECO:0000256" key="1">
    <source>
        <dbReference type="ARBA" id="ARBA00022679"/>
    </source>
</evidence>
<keyword evidence="2" id="KW-0548">Nucleotidyltransferase</keyword>
<keyword evidence="4" id="KW-0255">Endonuclease</keyword>
<dbReference type="GO" id="GO:0016787">
    <property type="term" value="F:hydrolase activity"/>
    <property type="evidence" value="ECO:0007669"/>
    <property type="project" value="UniProtKB-KW"/>
</dbReference>
<evidence type="ECO:0000256" key="4">
    <source>
        <dbReference type="ARBA" id="ARBA00022759"/>
    </source>
</evidence>
<feature type="domain" description="Integrase catalytic" evidence="7">
    <location>
        <begin position="48"/>
        <end position="142"/>
    </location>
</feature>
<evidence type="ECO:0000313" key="9">
    <source>
        <dbReference type="Proteomes" id="UP000796761"/>
    </source>
</evidence>
<organism evidence="8 9">
    <name type="scientific">Zosterops borbonicus</name>
    <dbReference type="NCBI Taxonomy" id="364589"/>
    <lineage>
        <taxon>Eukaryota</taxon>
        <taxon>Metazoa</taxon>
        <taxon>Chordata</taxon>
        <taxon>Craniata</taxon>
        <taxon>Vertebrata</taxon>
        <taxon>Euteleostomi</taxon>
        <taxon>Archelosauria</taxon>
        <taxon>Archosauria</taxon>
        <taxon>Dinosauria</taxon>
        <taxon>Saurischia</taxon>
        <taxon>Theropoda</taxon>
        <taxon>Coelurosauria</taxon>
        <taxon>Aves</taxon>
        <taxon>Neognathae</taxon>
        <taxon>Neoaves</taxon>
        <taxon>Telluraves</taxon>
        <taxon>Australaves</taxon>
        <taxon>Passeriformes</taxon>
        <taxon>Sylvioidea</taxon>
        <taxon>Zosteropidae</taxon>
        <taxon>Zosterops</taxon>
    </lineage>
</organism>
<keyword evidence="3" id="KW-0540">Nuclease</keyword>
<dbReference type="InterPro" id="IPR036397">
    <property type="entry name" value="RNaseH_sf"/>
</dbReference>
<keyword evidence="1" id="KW-0808">Transferase</keyword>
<keyword evidence="9" id="KW-1185">Reference proteome</keyword>
<dbReference type="EMBL" id="SWJQ01000013">
    <property type="protein sequence ID" value="TRZ26506.1"/>
    <property type="molecule type" value="Genomic_DNA"/>
</dbReference>
<dbReference type="GO" id="GO:0035613">
    <property type="term" value="F:RNA stem-loop binding"/>
    <property type="evidence" value="ECO:0007669"/>
    <property type="project" value="TreeGrafter"/>
</dbReference>
<dbReference type="InterPro" id="IPR012337">
    <property type="entry name" value="RNaseH-like_sf"/>
</dbReference>
<dbReference type="AlphaFoldDB" id="A0A8K1LUK3"/>
<dbReference type="PANTHER" id="PTHR41694">
    <property type="entry name" value="ENDOGENOUS RETROVIRUS GROUP K MEMBER POL PROTEIN"/>
    <property type="match status" value="1"/>
</dbReference>
<evidence type="ECO:0000256" key="6">
    <source>
        <dbReference type="ARBA" id="ARBA00022918"/>
    </source>
</evidence>
<proteinExistence type="predicted"/>
<accession>A0A8K1LUK3</accession>
<evidence type="ECO:0000256" key="2">
    <source>
        <dbReference type="ARBA" id="ARBA00022695"/>
    </source>
</evidence>
<evidence type="ECO:0000259" key="7">
    <source>
        <dbReference type="PROSITE" id="PS50994"/>
    </source>
</evidence>
<dbReference type="OrthoDB" id="9359997at2759"/>
<protein>
    <recommendedName>
        <fullName evidence="7">Integrase catalytic domain-containing protein</fullName>
    </recommendedName>
</protein>